<sequence length="91" mass="10402">MNYVWIYLALVNVIGFFLMKHDKEQSRRSRWRVSERRLFTYAAVGGALGVWAGMLAFRHKTKHMSFVLGVPALAVVNAVCLYLILTRLADS</sequence>
<dbReference type="OrthoDB" id="1698854at2"/>
<comment type="caution">
    <text evidence="2">The sequence shown here is derived from an EMBL/GenBank/DDBJ whole genome shotgun (WGS) entry which is preliminary data.</text>
</comment>
<feature type="transmembrane region" description="Helical" evidence="1">
    <location>
        <begin position="63"/>
        <end position="85"/>
    </location>
</feature>
<accession>A0A5R9GF36</accession>
<evidence type="ECO:0000256" key="1">
    <source>
        <dbReference type="SAM" id="Phobius"/>
    </source>
</evidence>
<dbReference type="EMBL" id="VCIW01000010">
    <property type="protein sequence ID" value="TLS51293.1"/>
    <property type="molecule type" value="Genomic_DNA"/>
</dbReference>
<keyword evidence="1" id="KW-0472">Membrane</keyword>
<dbReference type="Proteomes" id="UP000309676">
    <property type="component" value="Unassembled WGS sequence"/>
</dbReference>
<keyword evidence="1" id="KW-1133">Transmembrane helix</keyword>
<keyword evidence="1" id="KW-0812">Transmembrane</keyword>
<gene>
    <name evidence="2" type="ORF">FE782_16330</name>
</gene>
<dbReference type="RefSeq" id="WP_138195288.1">
    <property type="nucleotide sequence ID" value="NZ_VCIW01000010.1"/>
</dbReference>
<proteinExistence type="predicted"/>
<organism evidence="2 3">
    <name type="scientific">Paenibacillus antri</name>
    <dbReference type="NCBI Taxonomy" id="2582848"/>
    <lineage>
        <taxon>Bacteria</taxon>
        <taxon>Bacillati</taxon>
        <taxon>Bacillota</taxon>
        <taxon>Bacilli</taxon>
        <taxon>Bacillales</taxon>
        <taxon>Paenibacillaceae</taxon>
        <taxon>Paenibacillus</taxon>
    </lineage>
</organism>
<keyword evidence="3" id="KW-1185">Reference proteome</keyword>
<reference evidence="2 3" key="1">
    <citation type="submission" date="2019-05" db="EMBL/GenBank/DDBJ databases">
        <authorList>
            <person name="Narsing Rao M.P."/>
            <person name="Li W.J."/>
        </authorList>
    </citation>
    <scope>NUCLEOTIDE SEQUENCE [LARGE SCALE GENOMIC DNA]</scope>
    <source>
        <strain evidence="2 3">SYSU_K30003</strain>
    </source>
</reference>
<dbReference type="InterPro" id="IPR010718">
    <property type="entry name" value="DUF1294"/>
</dbReference>
<feature type="transmembrane region" description="Helical" evidence="1">
    <location>
        <begin position="6"/>
        <end position="22"/>
    </location>
</feature>
<evidence type="ECO:0000313" key="2">
    <source>
        <dbReference type="EMBL" id="TLS51293.1"/>
    </source>
</evidence>
<name>A0A5R9GF36_9BACL</name>
<evidence type="ECO:0000313" key="3">
    <source>
        <dbReference type="Proteomes" id="UP000309676"/>
    </source>
</evidence>
<protein>
    <submittedName>
        <fullName evidence="2">DUF1294 domain-containing protein</fullName>
    </submittedName>
</protein>
<dbReference type="AlphaFoldDB" id="A0A5R9GF36"/>
<feature type="transmembrane region" description="Helical" evidence="1">
    <location>
        <begin position="38"/>
        <end position="57"/>
    </location>
</feature>
<dbReference type="Pfam" id="PF06961">
    <property type="entry name" value="DUF1294"/>
    <property type="match status" value="1"/>
</dbReference>